<protein>
    <submittedName>
        <fullName evidence="4">Glucose-6-phosphate isomerase</fullName>
    </submittedName>
</protein>
<name>A0A0C2MI94_THEKT</name>
<dbReference type="CDD" id="cd05016">
    <property type="entry name" value="SIS_PGI_2"/>
    <property type="match status" value="1"/>
</dbReference>
<dbReference type="InterPro" id="IPR035482">
    <property type="entry name" value="SIS_PGI_2"/>
</dbReference>
<keyword evidence="5" id="KW-1185">Reference proteome</keyword>
<sequence length="192" mass="22179">MLALIGILNVNLEKRETLAILPYDQYLHRFAAYIQQADMESNGKSTDRHGKRIQSYQTGPIIWGEPGTNGQHAFYQLLHQGTRRVACDFICPIKTHNPIRNNIHHNILYANFVAQTEALMVGKSAKTVEKELNSLNYSTSDIELNIPHRVKHIHNRFLMGRDHQIQSFCLKSIQKHLVLLLLFTSTRFSFRE</sequence>
<dbReference type="InterPro" id="IPR046348">
    <property type="entry name" value="SIS_dom_sf"/>
</dbReference>
<evidence type="ECO:0000256" key="1">
    <source>
        <dbReference type="ARBA" id="ARBA00022432"/>
    </source>
</evidence>
<evidence type="ECO:0000313" key="5">
    <source>
        <dbReference type="Proteomes" id="UP000031668"/>
    </source>
</evidence>
<dbReference type="GO" id="GO:0006096">
    <property type="term" value="P:glycolytic process"/>
    <property type="evidence" value="ECO:0007669"/>
    <property type="project" value="UniProtKB-KW"/>
</dbReference>
<dbReference type="GO" id="GO:0097367">
    <property type="term" value="F:carbohydrate derivative binding"/>
    <property type="evidence" value="ECO:0007669"/>
    <property type="project" value="InterPro"/>
</dbReference>
<evidence type="ECO:0000256" key="3">
    <source>
        <dbReference type="ARBA" id="ARBA00023235"/>
    </source>
</evidence>
<dbReference type="PANTHER" id="PTHR11469">
    <property type="entry name" value="GLUCOSE-6-PHOSPHATE ISOMERASE"/>
    <property type="match status" value="1"/>
</dbReference>
<evidence type="ECO:0000256" key="2">
    <source>
        <dbReference type="ARBA" id="ARBA00023152"/>
    </source>
</evidence>
<keyword evidence="1" id="KW-0312">Gluconeogenesis</keyword>
<dbReference type="OrthoDB" id="6017731at2759"/>
<keyword evidence="2" id="KW-0324">Glycolysis</keyword>
<proteinExistence type="predicted"/>
<evidence type="ECO:0000313" key="4">
    <source>
        <dbReference type="EMBL" id="KII61386.1"/>
    </source>
</evidence>
<dbReference type="EMBL" id="JWZT01005339">
    <property type="protein sequence ID" value="KII61386.1"/>
    <property type="molecule type" value="Genomic_DNA"/>
</dbReference>
<dbReference type="InterPro" id="IPR001672">
    <property type="entry name" value="G6P_Isomerase"/>
</dbReference>
<dbReference type="GO" id="GO:0051156">
    <property type="term" value="P:glucose 6-phosphate metabolic process"/>
    <property type="evidence" value="ECO:0007669"/>
    <property type="project" value="TreeGrafter"/>
</dbReference>
<dbReference type="GO" id="GO:0005829">
    <property type="term" value="C:cytosol"/>
    <property type="evidence" value="ECO:0007669"/>
    <property type="project" value="TreeGrafter"/>
</dbReference>
<dbReference type="Gene3D" id="3.40.50.10490">
    <property type="entry name" value="Glucose-6-phosphate isomerase like protein, domain 1"/>
    <property type="match status" value="1"/>
</dbReference>
<comment type="caution">
    <text evidence="4">The sequence shown here is derived from an EMBL/GenBank/DDBJ whole genome shotgun (WGS) entry which is preliminary data.</text>
</comment>
<dbReference type="SUPFAM" id="SSF53697">
    <property type="entry name" value="SIS domain"/>
    <property type="match status" value="1"/>
</dbReference>
<reference evidence="4 5" key="1">
    <citation type="journal article" date="2014" name="Genome Biol. Evol.">
        <title>The genome of the myxosporean Thelohanellus kitauei shows adaptations to nutrient acquisition within its fish host.</title>
        <authorList>
            <person name="Yang Y."/>
            <person name="Xiong J."/>
            <person name="Zhou Z."/>
            <person name="Huo F."/>
            <person name="Miao W."/>
            <person name="Ran C."/>
            <person name="Liu Y."/>
            <person name="Zhang J."/>
            <person name="Feng J."/>
            <person name="Wang M."/>
            <person name="Wang M."/>
            <person name="Wang L."/>
            <person name="Yao B."/>
        </authorList>
    </citation>
    <scope>NUCLEOTIDE SEQUENCE [LARGE SCALE GENOMIC DNA]</scope>
    <source>
        <strain evidence="4">Wuqing</strain>
    </source>
</reference>
<dbReference type="GO" id="GO:0048029">
    <property type="term" value="F:monosaccharide binding"/>
    <property type="evidence" value="ECO:0007669"/>
    <property type="project" value="TreeGrafter"/>
</dbReference>
<dbReference type="Pfam" id="PF00342">
    <property type="entry name" value="PGI"/>
    <property type="match status" value="1"/>
</dbReference>
<accession>A0A0C2MI94</accession>
<dbReference type="Proteomes" id="UP000031668">
    <property type="component" value="Unassembled WGS sequence"/>
</dbReference>
<gene>
    <name evidence="4" type="ORF">RF11_12800</name>
</gene>
<dbReference type="PANTHER" id="PTHR11469:SF1">
    <property type="entry name" value="GLUCOSE-6-PHOSPHATE ISOMERASE"/>
    <property type="match status" value="1"/>
</dbReference>
<dbReference type="GO" id="GO:0004347">
    <property type="term" value="F:glucose-6-phosphate isomerase activity"/>
    <property type="evidence" value="ECO:0007669"/>
    <property type="project" value="InterPro"/>
</dbReference>
<keyword evidence="3 4" id="KW-0413">Isomerase</keyword>
<dbReference type="AlphaFoldDB" id="A0A0C2MI94"/>
<organism evidence="4 5">
    <name type="scientific">Thelohanellus kitauei</name>
    <name type="common">Myxosporean</name>
    <dbReference type="NCBI Taxonomy" id="669202"/>
    <lineage>
        <taxon>Eukaryota</taxon>
        <taxon>Metazoa</taxon>
        <taxon>Cnidaria</taxon>
        <taxon>Myxozoa</taxon>
        <taxon>Myxosporea</taxon>
        <taxon>Bivalvulida</taxon>
        <taxon>Platysporina</taxon>
        <taxon>Myxobolidae</taxon>
        <taxon>Thelohanellus</taxon>
    </lineage>
</organism>
<dbReference type="GO" id="GO:0006094">
    <property type="term" value="P:gluconeogenesis"/>
    <property type="evidence" value="ECO:0007669"/>
    <property type="project" value="UniProtKB-KW"/>
</dbReference>
<dbReference type="PROSITE" id="PS51463">
    <property type="entry name" value="P_GLUCOSE_ISOMERASE_3"/>
    <property type="match status" value="1"/>
</dbReference>